<dbReference type="EMBL" id="JBHRSJ010000034">
    <property type="protein sequence ID" value="MFC2973816.1"/>
    <property type="molecule type" value="Genomic_DNA"/>
</dbReference>
<dbReference type="RefSeq" id="WP_377815705.1">
    <property type="nucleotide sequence ID" value="NZ_JBHRSJ010000034.1"/>
</dbReference>
<accession>A0ABV7AX44</accession>
<comment type="caution">
    <text evidence="1">The sequence shown here is derived from an EMBL/GenBank/DDBJ whole genome shotgun (WGS) entry which is preliminary data.</text>
</comment>
<evidence type="ECO:0000313" key="1">
    <source>
        <dbReference type="EMBL" id="MFC2973816.1"/>
    </source>
</evidence>
<proteinExistence type="predicted"/>
<dbReference type="Proteomes" id="UP001595457">
    <property type="component" value="Unassembled WGS sequence"/>
</dbReference>
<protein>
    <submittedName>
        <fullName evidence="1">Uncharacterized protein</fullName>
    </submittedName>
</protein>
<sequence>MRAMDTLTQNLIDSLTELLSEPQEDSLAVLKVCAPVLIENLQTVRQRAVDRREIEAQLRRAVGRWLERHPQPQAAQEALLKFLEAELLNRQGPTT</sequence>
<reference evidence="2" key="1">
    <citation type="journal article" date="2019" name="Int. J. Syst. Evol. Microbiol.">
        <title>The Global Catalogue of Microorganisms (GCM) 10K type strain sequencing project: providing services to taxonomists for standard genome sequencing and annotation.</title>
        <authorList>
            <consortium name="The Broad Institute Genomics Platform"/>
            <consortium name="The Broad Institute Genome Sequencing Center for Infectious Disease"/>
            <person name="Wu L."/>
            <person name="Ma J."/>
        </authorList>
    </citation>
    <scope>NUCLEOTIDE SEQUENCE [LARGE SCALE GENOMIC DNA]</scope>
    <source>
        <strain evidence="2">KCTC 62195</strain>
    </source>
</reference>
<keyword evidence="2" id="KW-1185">Reference proteome</keyword>
<gene>
    <name evidence="1" type="ORF">ACFOJE_16565</name>
</gene>
<evidence type="ECO:0000313" key="2">
    <source>
        <dbReference type="Proteomes" id="UP001595457"/>
    </source>
</evidence>
<organism evidence="1 2">
    <name type="scientific">Azotobacter bryophylli</name>
    <dbReference type="NCBI Taxonomy" id="1986537"/>
    <lineage>
        <taxon>Bacteria</taxon>
        <taxon>Pseudomonadati</taxon>
        <taxon>Pseudomonadota</taxon>
        <taxon>Gammaproteobacteria</taxon>
        <taxon>Pseudomonadales</taxon>
        <taxon>Pseudomonadaceae</taxon>
        <taxon>Azotobacter</taxon>
    </lineage>
</organism>
<name>A0ABV7AX44_9GAMM</name>